<comment type="caution">
    <text evidence="2">The sequence shown here is derived from an EMBL/GenBank/DDBJ whole genome shotgun (WGS) entry which is preliminary data.</text>
</comment>
<protein>
    <submittedName>
        <fullName evidence="2">Uncharacterized protein</fullName>
    </submittedName>
</protein>
<reference evidence="2 3" key="1">
    <citation type="submission" date="2018-08" db="EMBL/GenBank/DDBJ databases">
        <title>Sequencing the genomes of 1000 actinobacteria strains.</title>
        <authorList>
            <person name="Klenk H.-P."/>
        </authorList>
    </citation>
    <scope>NUCLEOTIDE SEQUENCE [LARGE SCALE GENOMIC DNA]</scope>
    <source>
        <strain evidence="2 3">DSM 44099</strain>
    </source>
</reference>
<sequence>MPGTSSAASSSSAPEPSGTPTSPPSSVAPRDGGATLSPIPPPTYPPGLNGPSGPTDNLPRDVVGGRVVKGGSGPCYAVETDDGRRFALHSDAGLVLEEGSYIVAKVGPLLARIDCGEGIPREMISFNRL</sequence>
<organism evidence="2 3">
    <name type="scientific">Asanoa ferruginea</name>
    <dbReference type="NCBI Taxonomy" id="53367"/>
    <lineage>
        <taxon>Bacteria</taxon>
        <taxon>Bacillati</taxon>
        <taxon>Actinomycetota</taxon>
        <taxon>Actinomycetes</taxon>
        <taxon>Micromonosporales</taxon>
        <taxon>Micromonosporaceae</taxon>
        <taxon>Asanoa</taxon>
    </lineage>
</organism>
<dbReference type="AlphaFoldDB" id="A0A3D9ZES6"/>
<name>A0A3D9ZES6_9ACTN</name>
<feature type="region of interest" description="Disordered" evidence="1">
    <location>
        <begin position="1"/>
        <end position="62"/>
    </location>
</feature>
<evidence type="ECO:0000256" key="1">
    <source>
        <dbReference type="SAM" id="MobiDB-lite"/>
    </source>
</evidence>
<feature type="compositionally biased region" description="Low complexity" evidence="1">
    <location>
        <begin position="1"/>
        <end position="20"/>
    </location>
</feature>
<dbReference type="Proteomes" id="UP000256913">
    <property type="component" value="Unassembled WGS sequence"/>
</dbReference>
<evidence type="ECO:0000313" key="3">
    <source>
        <dbReference type="Proteomes" id="UP000256913"/>
    </source>
</evidence>
<keyword evidence="3" id="KW-1185">Reference proteome</keyword>
<accession>A0A3D9ZES6</accession>
<evidence type="ECO:0000313" key="2">
    <source>
        <dbReference type="EMBL" id="REF95737.1"/>
    </source>
</evidence>
<dbReference type="EMBL" id="QUMQ01000001">
    <property type="protein sequence ID" value="REF95737.1"/>
    <property type="molecule type" value="Genomic_DNA"/>
</dbReference>
<proteinExistence type="predicted"/>
<gene>
    <name evidence="2" type="ORF">DFJ67_1698</name>
</gene>